<evidence type="ECO:0000256" key="2">
    <source>
        <dbReference type="SAM" id="Phobius"/>
    </source>
</evidence>
<keyword evidence="2" id="KW-0472">Membrane</keyword>
<keyword evidence="2" id="KW-1133">Transmembrane helix</keyword>
<organism evidence="3 4">
    <name type="scientific">Ornithobacterium rhinotracheale</name>
    <dbReference type="NCBI Taxonomy" id="28251"/>
    <lineage>
        <taxon>Bacteria</taxon>
        <taxon>Pseudomonadati</taxon>
        <taxon>Bacteroidota</taxon>
        <taxon>Flavobacteriia</taxon>
        <taxon>Flavobacteriales</taxon>
        <taxon>Weeksellaceae</taxon>
        <taxon>Ornithobacterium</taxon>
    </lineage>
</organism>
<feature type="region of interest" description="Disordered" evidence="1">
    <location>
        <begin position="125"/>
        <end position="170"/>
    </location>
</feature>
<reference evidence="3 4" key="1">
    <citation type="submission" date="2019-01" db="EMBL/GenBank/DDBJ databases">
        <title>Whole Genome of Ornithobacterium rhinotracheale FARPER-174b.</title>
        <authorList>
            <person name="Tataje-Lavanda L.A."/>
            <person name="Montalvan A."/>
            <person name="Montesinos R."/>
            <person name="Zimic M."/>
            <person name="Fernandez-Sanchez M."/>
            <person name="Fernandez-Diaz M."/>
        </authorList>
    </citation>
    <scope>NUCLEOTIDE SEQUENCE [LARGE SCALE GENOMIC DNA]</scope>
    <source>
        <strain evidence="3 4">FARPER-174b</strain>
    </source>
</reference>
<feature type="compositionally biased region" description="Basic and acidic residues" evidence="1">
    <location>
        <begin position="125"/>
        <end position="156"/>
    </location>
</feature>
<dbReference type="EMBL" id="CP035107">
    <property type="protein sequence ID" value="QAR30832.1"/>
    <property type="molecule type" value="Genomic_DNA"/>
</dbReference>
<dbReference type="RefSeq" id="WP_128501301.1">
    <property type="nucleotide sequence ID" value="NZ_CP035107.1"/>
</dbReference>
<dbReference type="Proteomes" id="UP000287701">
    <property type="component" value="Chromosome"/>
</dbReference>
<dbReference type="AlphaFoldDB" id="A0A410JRP2"/>
<accession>A0A410JRP2</accession>
<proteinExistence type="predicted"/>
<evidence type="ECO:0000256" key="1">
    <source>
        <dbReference type="SAM" id="MobiDB-lite"/>
    </source>
</evidence>
<feature type="transmembrane region" description="Helical" evidence="2">
    <location>
        <begin position="9"/>
        <end position="26"/>
    </location>
</feature>
<keyword evidence="2" id="KW-0812">Transmembrane</keyword>
<evidence type="ECO:0000313" key="3">
    <source>
        <dbReference type="EMBL" id="QAR30832.1"/>
    </source>
</evidence>
<evidence type="ECO:0000313" key="4">
    <source>
        <dbReference type="Proteomes" id="UP000287701"/>
    </source>
</evidence>
<protein>
    <submittedName>
        <fullName evidence="3">Uncharacterized protein</fullName>
    </submittedName>
</protein>
<sequence length="261" mass="30179">MTQREKRKIKFWLFIFLIIYLLFRLTKKTSIKEKVSTGDNSLLPLDTNKFKEPVSLPKVDKPKFDRVFLKGGSAVRNEKAFNQKVDDMMQSEKQKGKIPVKSEVVKEIQKAEKESQTKPEHCFECEEKKRKEEEERKRREQEEMTKKLLEKQKAKEPVPTNEPCNPISEQPKMYNSSGCNGVLNQRKIVGSGGLVMFRMPSTGHCRVLNLYGEPARVVQSYKFGEVEYFVEHGYYIDLLGFIKVQVANFELDSNGGGEQLS</sequence>
<name>A0A410JRP2_ORNRH</name>
<dbReference type="OrthoDB" id="1460855at2"/>
<gene>
    <name evidence="3" type="ORF">EQP59_05535</name>
</gene>